<evidence type="ECO:0000256" key="11">
    <source>
        <dbReference type="ARBA" id="ARBA00025974"/>
    </source>
</evidence>
<reference evidence="14 15" key="1">
    <citation type="journal article" date="2014" name="Nat. Genet.">
        <title>Whole-genome sequence of a flatfish provides insights into ZW sex chromosome evolution and adaptation to a benthic lifestyle.</title>
        <authorList>
            <person name="Chen S."/>
            <person name="Zhang G."/>
            <person name="Shao C."/>
            <person name="Huang Q."/>
            <person name="Liu G."/>
            <person name="Zhang P."/>
            <person name="Song W."/>
            <person name="An N."/>
            <person name="Chalopin D."/>
            <person name="Volff J.N."/>
            <person name="Hong Y."/>
            <person name="Li Q."/>
            <person name="Sha Z."/>
            <person name="Zhou H."/>
            <person name="Xie M."/>
            <person name="Yu Q."/>
            <person name="Liu Y."/>
            <person name="Xiang H."/>
            <person name="Wang N."/>
            <person name="Wu K."/>
            <person name="Yang C."/>
            <person name="Zhou Q."/>
            <person name="Liao X."/>
            <person name="Yang L."/>
            <person name="Hu Q."/>
            <person name="Zhang J."/>
            <person name="Meng L."/>
            <person name="Jin L."/>
            <person name="Tian Y."/>
            <person name="Lian J."/>
            <person name="Yang J."/>
            <person name="Miao G."/>
            <person name="Liu S."/>
            <person name="Liang Z."/>
            <person name="Yan F."/>
            <person name="Li Y."/>
            <person name="Sun B."/>
            <person name="Zhang H."/>
            <person name="Zhang J."/>
            <person name="Zhu Y."/>
            <person name="Du M."/>
            <person name="Zhao Y."/>
            <person name="Schartl M."/>
            <person name="Tang Q."/>
            <person name="Wang J."/>
        </authorList>
    </citation>
    <scope>NUCLEOTIDE SEQUENCE</scope>
</reference>
<evidence type="ECO:0000256" key="1">
    <source>
        <dbReference type="ARBA" id="ARBA00004613"/>
    </source>
</evidence>
<evidence type="ECO:0000256" key="7">
    <source>
        <dbReference type="ARBA" id="ARBA00023054"/>
    </source>
</evidence>
<evidence type="ECO:0000256" key="2">
    <source>
        <dbReference type="ARBA" id="ARBA00022525"/>
    </source>
</evidence>
<dbReference type="SUPFAM" id="SSF56496">
    <property type="entry name" value="Fibrinogen C-terminal domain-like"/>
    <property type="match status" value="1"/>
</dbReference>
<dbReference type="GO" id="GO:0051258">
    <property type="term" value="P:protein polymerization"/>
    <property type="evidence" value="ECO:0007669"/>
    <property type="project" value="InterPro"/>
</dbReference>
<dbReference type="InParanoid" id="A0A3P8USI7"/>
<keyword evidence="2" id="KW-0964">Secreted</keyword>
<dbReference type="PROSITE" id="PS51406">
    <property type="entry name" value="FIBRINOGEN_C_2"/>
    <property type="match status" value="1"/>
</dbReference>
<keyword evidence="5 12" id="KW-0732">Signal</keyword>
<dbReference type="PROSITE" id="PS00514">
    <property type="entry name" value="FIBRINOGEN_C_1"/>
    <property type="match status" value="1"/>
</dbReference>
<evidence type="ECO:0000256" key="6">
    <source>
        <dbReference type="ARBA" id="ARBA00022837"/>
    </source>
</evidence>
<dbReference type="GO" id="GO:0072377">
    <property type="term" value="P:blood coagulation, common pathway"/>
    <property type="evidence" value="ECO:0007669"/>
    <property type="project" value="TreeGrafter"/>
</dbReference>
<keyword evidence="6" id="KW-0106">Calcium</keyword>
<keyword evidence="8" id="KW-0094">Blood coagulation</keyword>
<feature type="signal peptide" evidence="12">
    <location>
        <begin position="1"/>
        <end position="21"/>
    </location>
</feature>
<reference evidence="14" key="2">
    <citation type="submission" date="2025-08" db="UniProtKB">
        <authorList>
            <consortium name="Ensembl"/>
        </authorList>
    </citation>
    <scope>IDENTIFICATION</scope>
</reference>
<dbReference type="InterPro" id="IPR012290">
    <property type="entry name" value="Fibrinogen_a/b/g_coil_dom"/>
</dbReference>
<dbReference type="Gene3D" id="4.10.530.10">
    <property type="entry name" value="Gamma-fibrinogen Carboxyl Terminal Fragment, domain 2"/>
    <property type="match status" value="1"/>
</dbReference>
<dbReference type="SMART" id="SM00186">
    <property type="entry name" value="FBG"/>
    <property type="match status" value="1"/>
</dbReference>
<feature type="domain" description="Fibrinogen C-terminal" evidence="13">
    <location>
        <begin position="164"/>
        <end position="411"/>
    </location>
</feature>
<dbReference type="STRING" id="244447.ENSCSEP00000006168"/>
<dbReference type="FunFam" id="3.90.215.10:FF:000002">
    <property type="entry name" value="Fibrinogen gamma chain"/>
    <property type="match status" value="1"/>
</dbReference>
<keyword evidence="4" id="KW-0479">Metal-binding</keyword>
<dbReference type="CDD" id="cd00087">
    <property type="entry name" value="FReD"/>
    <property type="match status" value="1"/>
</dbReference>
<organism evidence="14 15">
    <name type="scientific">Cynoglossus semilaevis</name>
    <name type="common">Tongue sole</name>
    <dbReference type="NCBI Taxonomy" id="244447"/>
    <lineage>
        <taxon>Eukaryota</taxon>
        <taxon>Metazoa</taxon>
        <taxon>Chordata</taxon>
        <taxon>Craniata</taxon>
        <taxon>Vertebrata</taxon>
        <taxon>Euteleostomi</taxon>
        <taxon>Actinopterygii</taxon>
        <taxon>Neopterygii</taxon>
        <taxon>Teleostei</taxon>
        <taxon>Neoteleostei</taxon>
        <taxon>Acanthomorphata</taxon>
        <taxon>Carangaria</taxon>
        <taxon>Pleuronectiformes</taxon>
        <taxon>Pleuronectoidei</taxon>
        <taxon>Cynoglossidae</taxon>
        <taxon>Cynoglossinae</taxon>
        <taxon>Cynoglossus</taxon>
    </lineage>
</organism>
<proteinExistence type="predicted"/>
<dbReference type="FunFam" id="4.10.530.10:FF:000002">
    <property type="entry name" value="Fibrinogen gamma chain"/>
    <property type="match status" value="1"/>
</dbReference>
<dbReference type="CTD" id="2266"/>
<dbReference type="Ensembl" id="ENSCSET00000006238.1">
    <property type="protein sequence ID" value="ENSCSEP00000006168.1"/>
    <property type="gene ID" value="ENSCSEG00000003980.1"/>
</dbReference>
<dbReference type="Pfam" id="PF08702">
    <property type="entry name" value="Fib_alpha"/>
    <property type="match status" value="1"/>
</dbReference>
<evidence type="ECO:0000313" key="14">
    <source>
        <dbReference type="Ensembl" id="ENSCSEP00000006168.1"/>
    </source>
</evidence>
<dbReference type="InterPro" id="IPR036056">
    <property type="entry name" value="Fibrinogen-like_C"/>
</dbReference>
<dbReference type="GO" id="GO:0005201">
    <property type="term" value="F:extracellular matrix structural constituent"/>
    <property type="evidence" value="ECO:0007669"/>
    <property type="project" value="TreeGrafter"/>
</dbReference>
<name>A0A3P8USI7_CYNSE</name>
<dbReference type="GO" id="GO:0034116">
    <property type="term" value="P:positive regulation of heterotypic cell-cell adhesion"/>
    <property type="evidence" value="ECO:0007669"/>
    <property type="project" value="TreeGrafter"/>
</dbReference>
<dbReference type="GO" id="GO:0046872">
    <property type="term" value="F:metal ion binding"/>
    <property type="evidence" value="ECO:0007669"/>
    <property type="project" value="UniProtKB-KW"/>
</dbReference>
<comment type="subunit">
    <text evidence="11">Heterohexamer; disulfide linked. Contains 2 sets of 3 non-identical chains (alpha, beta and gamma). The 2 heterotrimers are in head to head conformation with the N-termini in a small central domain.</text>
</comment>
<dbReference type="GO" id="GO:0042730">
    <property type="term" value="P:fibrinolysis"/>
    <property type="evidence" value="ECO:0007669"/>
    <property type="project" value="TreeGrafter"/>
</dbReference>
<sequence>MVPSLVSTAGGLLLLFTLSNAQLRGDSIGTCQRNDGFGKYCPTTCGVADYLFKYMDEVTGDLNHFGNELETIANLTEGADETIVYMKDSTTSAQKSASPDLYFKKSASMLDDVVRFEKTIIAQEEQMFELGNIISSNERRMADLKQLSLQLQQKCNEPCKDTVEIQPITGTDCQDIANKGGTTSGLYYVKPAKATEQFLVYCEIDSFGRGFTVIQRRRDGSVDFNKNWIQYKNGFGYLSPDDTTEFWLGNEKIHQLTDVSTIPTVLRIELMDWDGNKKYADYNMFRLGNEDDKYRLTYAYLFGGDAGDAFAGFDFGDDPSDKFFTSHNGIQFSTFDSDNDKFDGNCAQQDGSGWWMNRCHAAHLNGKYYPGGRYTKKDAGEHGYDNGIIWVTWHDRWYSLKETTMKIIPLSRITAGGGQQTGVKQFGGL</sequence>
<accession>A0A3P8USI7</accession>
<dbReference type="InterPro" id="IPR014716">
    <property type="entry name" value="Fibrinogen_a/b/g_C_1"/>
</dbReference>
<keyword evidence="10" id="KW-0325">Glycoprotein</keyword>
<keyword evidence="3" id="KW-0356">Hemostasis</keyword>
<evidence type="ECO:0000256" key="5">
    <source>
        <dbReference type="ARBA" id="ARBA00022729"/>
    </source>
</evidence>
<evidence type="ECO:0000256" key="10">
    <source>
        <dbReference type="ARBA" id="ARBA00023180"/>
    </source>
</evidence>
<comment type="subcellular location">
    <subcellularLocation>
        <location evidence="1">Secreted</location>
    </subcellularLocation>
</comment>
<dbReference type="GeneID" id="103383611"/>
<dbReference type="RefSeq" id="XP_008315036.1">
    <property type="nucleotide sequence ID" value="XM_008316814.3"/>
</dbReference>
<protein>
    <submittedName>
        <fullName evidence="14">Fibrinogen gamma chain</fullName>
    </submittedName>
</protein>
<evidence type="ECO:0000259" key="13">
    <source>
        <dbReference type="PROSITE" id="PS51406"/>
    </source>
</evidence>
<feature type="chain" id="PRO_5017925342" evidence="12">
    <location>
        <begin position="22"/>
        <end position="429"/>
    </location>
</feature>
<dbReference type="GO" id="GO:0070527">
    <property type="term" value="P:platelet aggregation"/>
    <property type="evidence" value="ECO:0007669"/>
    <property type="project" value="TreeGrafter"/>
</dbReference>
<dbReference type="InterPro" id="IPR037579">
    <property type="entry name" value="FIB_ANG-like"/>
</dbReference>
<evidence type="ECO:0000256" key="4">
    <source>
        <dbReference type="ARBA" id="ARBA00022723"/>
    </source>
</evidence>
<keyword evidence="15" id="KW-1185">Reference proteome</keyword>
<dbReference type="OrthoDB" id="10063010at2759"/>
<dbReference type="SUPFAM" id="SSF58010">
    <property type="entry name" value="Fibrinogen coiled-coil and central regions"/>
    <property type="match status" value="1"/>
</dbReference>
<dbReference type="GO" id="GO:0005577">
    <property type="term" value="C:fibrinogen complex"/>
    <property type="evidence" value="ECO:0007669"/>
    <property type="project" value="InterPro"/>
</dbReference>
<evidence type="ECO:0000313" key="15">
    <source>
        <dbReference type="Proteomes" id="UP000265120"/>
    </source>
</evidence>
<dbReference type="Proteomes" id="UP000265120">
    <property type="component" value="Chromosome 9"/>
</dbReference>
<dbReference type="GO" id="GO:0005102">
    <property type="term" value="F:signaling receptor binding"/>
    <property type="evidence" value="ECO:0007669"/>
    <property type="project" value="InterPro"/>
</dbReference>
<evidence type="ECO:0000256" key="8">
    <source>
        <dbReference type="ARBA" id="ARBA00023084"/>
    </source>
</evidence>
<dbReference type="SMART" id="SM01212">
    <property type="entry name" value="Fib_alpha"/>
    <property type="match status" value="1"/>
</dbReference>
<dbReference type="GO" id="GO:0030674">
    <property type="term" value="F:protein-macromolecule adaptor activity"/>
    <property type="evidence" value="ECO:0007669"/>
    <property type="project" value="TreeGrafter"/>
</dbReference>
<dbReference type="FunCoup" id="A0A3P8USI7">
    <property type="interactions" value="1085"/>
</dbReference>
<evidence type="ECO:0000256" key="3">
    <source>
        <dbReference type="ARBA" id="ARBA00022696"/>
    </source>
</evidence>
<dbReference type="OMA" id="TYHNGMR"/>
<dbReference type="Pfam" id="PF00147">
    <property type="entry name" value="Fibrinogen_C"/>
    <property type="match status" value="1"/>
</dbReference>
<dbReference type="PANTHER" id="PTHR47221:SF9">
    <property type="entry name" value="FIBRINOGEN GAMMA CHAIN"/>
    <property type="match status" value="1"/>
</dbReference>
<dbReference type="KEGG" id="csem:103383611"/>
<keyword evidence="9" id="KW-1015">Disulfide bond</keyword>
<dbReference type="PANTHER" id="PTHR47221">
    <property type="entry name" value="FIBRINOGEN ALPHA CHAIN"/>
    <property type="match status" value="1"/>
</dbReference>
<evidence type="ECO:0000256" key="9">
    <source>
        <dbReference type="ARBA" id="ARBA00023157"/>
    </source>
</evidence>
<dbReference type="AlphaFoldDB" id="A0A3P8USI7"/>
<dbReference type="Gene3D" id="1.20.5.50">
    <property type="match status" value="1"/>
</dbReference>
<dbReference type="Gene3D" id="3.90.215.10">
    <property type="entry name" value="Gamma Fibrinogen, chain A, domain 1"/>
    <property type="match status" value="1"/>
</dbReference>
<reference evidence="14" key="3">
    <citation type="submission" date="2025-09" db="UniProtKB">
        <authorList>
            <consortium name="Ensembl"/>
        </authorList>
    </citation>
    <scope>IDENTIFICATION</scope>
</reference>
<dbReference type="InterPro" id="IPR020837">
    <property type="entry name" value="Fibrinogen_CS"/>
</dbReference>
<keyword evidence="7" id="KW-0175">Coiled coil</keyword>
<evidence type="ECO:0000256" key="12">
    <source>
        <dbReference type="SAM" id="SignalP"/>
    </source>
</evidence>
<dbReference type="GeneTree" id="ENSGT00940000158467"/>
<dbReference type="InterPro" id="IPR002181">
    <property type="entry name" value="Fibrinogen_a/b/g_C_dom"/>
</dbReference>